<protein>
    <submittedName>
        <fullName evidence="1">Uncharacterized protein</fullName>
    </submittedName>
</protein>
<dbReference type="EMBL" id="JAKZGS010000001">
    <property type="protein sequence ID" value="MCH7396728.1"/>
    <property type="molecule type" value="Genomic_DNA"/>
</dbReference>
<keyword evidence="2" id="KW-1185">Reference proteome</keyword>
<dbReference type="RefSeq" id="WP_241273248.1">
    <property type="nucleotide sequence ID" value="NZ_JAKZGS010000001.1"/>
</dbReference>
<dbReference type="Proteomes" id="UP001165488">
    <property type="component" value="Unassembled WGS sequence"/>
</dbReference>
<comment type="caution">
    <text evidence="1">The sequence shown here is derived from an EMBL/GenBank/DDBJ whole genome shotgun (WGS) entry which is preliminary data.</text>
</comment>
<proteinExistence type="predicted"/>
<sequence>MKKKINQIGYRLEALELAKIREEYEKNGFEFFENKREKIDERVLFLDAYAYNPNTKEEIIFEVKANRDFIKKDKKALLEQLKLYKNYFPTAKIILVTPSEVTPPKIKLDNLNEVLLRRIDKENKNILMKKIGEDSLIPTQVIKASFDEITSTKDIFLSITGSAHLKCLANSEPNEITYEIPFSFKLLIYLKSQFFLEAEDTYTILIEFDFFEFD</sequence>
<evidence type="ECO:0000313" key="2">
    <source>
        <dbReference type="Proteomes" id="UP001165488"/>
    </source>
</evidence>
<gene>
    <name evidence="1" type="ORF">MM236_01960</name>
</gene>
<reference evidence="1" key="1">
    <citation type="submission" date="2022-03" db="EMBL/GenBank/DDBJ databases">
        <title>De novo assembled genomes of Belliella spp. (Cyclobacteriaceae) strains.</title>
        <authorList>
            <person name="Szabo A."/>
            <person name="Korponai K."/>
            <person name="Felfoldi T."/>
        </authorList>
    </citation>
    <scope>NUCLEOTIDE SEQUENCE</scope>
    <source>
        <strain evidence="1">DSM 107340</strain>
    </source>
</reference>
<organism evidence="1 2">
    <name type="scientific">Belliella calami</name>
    <dbReference type="NCBI Taxonomy" id="2923436"/>
    <lineage>
        <taxon>Bacteria</taxon>
        <taxon>Pseudomonadati</taxon>
        <taxon>Bacteroidota</taxon>
        <taxon>Cytophagia</taxon>
        <taxon>Cytophagales</taxon>
        <taxon>Cyclobacteriaceae</taxon>
        <taxon>Belliella</taxon>
    </lineage>
</organism>
<evidence type="ECO:0000313" key="1">
    <source>
        <dbReference type="EMBL" id="MCH7396728.1"/>
    </source>
</evidence>
<accession>A0ABS9UKG2</accession>
<name>A0ABS9UKG2_9BACT</name>